<gene>
    <name evidence="1" type="ORF">LCGC14_0056910</name>
</gene>
<comment type="caution">
    <text evidence="1">The sequence shown here is derived from an EMBL/GenBank/DDBJ whole genome shotgun (WGS) entry which is preliminary data.</text>
</comment>
<evidence type="ECO:0008006" key="2">
    <source>
        <dbReference type="Google" id="ProtNLM"/>
    </source>
</evidence>
<protein>
    <recommendedName>
        <fullName evidence="2">DUF2946 domain-containing protein</fullName>
    </recommendedName>
</protein>
<reference evidence="1" key="1">
    <citation type="journal article" date="2015" name="Nature">
        <title>Complex archaea that bridge the gap between prokaryotes and eukaryotes.</title>
        <authorList>
            <person name="Spang A."/>
            <person name="Saw J.H."/>
            <person name="Jorgensen S.L."/>
            <person name="Zaremba-Niedzwiedzka K."/>
            <person name="Martijn J."/>
            <person name="Lind A.E."/>
            <person name="van Eijk R."/>
            <person name="Schleper C."/>
            <person name="Guy L."/>
            <person name="Ettema T.J."/>
        </authorList>
    </citation>
    <scope>NUCLEOTIDE SEQUENCE</scope>
</reference>
<sequence length="112" mass="12082">MNCSAFKWLLCLLLSLALAQPLMVMAMDHHEDEPCLFTDIDLASGAIDVVGSVSIGDHDASHMAECCMPCAQCAVNLALLIEDATSATSTLPRYLVNWSPAPRALLDRPPRV</sequence>
<evidence type="ECO:0000313" key="1">
    <source>
        <dbReference type="EMBL" id="KKO07123.1"/>
    </source>
</evidence>
<dbReference type="AlphaFoldDB" id="A0A0F9W4F9"/>
<organism evidence="1">
    <name type="scientific">marine sediment metagenome</name>
    <dbReference type="NCBI Taxonomy" id="412755"/>
    <lineage>
        <taxon>unclassified sequences</taxon>
        <taxon>metagenomes</taxon>
        <taxon>ecological metagenomes</taxon>
    </lineage>
</organism>
<name>A0A0F9W4F9_9ZZZZ</name>
<accession>A0A0F9W4F9</accession>
<proteinExistence type="predicted"/>
<dbReference type="EMBL" id="LAZR01000013">
    <property type="protein sequence ID" value="KKO07123.1"/>
    <property type="molecule type" value="Genomic_DNA"/>
</dbReference>